<dbReference type="Proteomes" id="UP000609121">
    <property type="component" value="Unassembled WGS sequence"/>
</dbReference>
<gene>
    <name evidence="3" type="ORF">ICN82_19075</name>
</gene>
<evidence type="ECO:0000256" key="2">
    <source>
        <dbReference type="SAM" id="SignalP"/>
    </source>
</evidence>
<keyword evidence="4" id="KW-1185">Reference proteome</keyword>
<feature type="repeat" description="TPR" evidence="1">
    <location>
        <begin position="111"/>
        <end position="144"/>
    </location>
</feature>
<evidence type="ECO:0000256" key="1">
    <source>
        <dbReference type="PROSITE-ProRule" id="PRU00339"/>
    </source>
</evidence>
<protein>
    <recommendedName>
        <fullName evidence="5">Tetratricopeptide repeat protein</fullName>
    </recommendedName>
</protein>
<dbReference type="InterPro" id="IPR011990">
    <property type="entry name" value="TPR-like_helical_dom_sf"/>
</dbReference>
<proteinExistence type="predicted"/>
<organism evidence="3 4">
    <name type="scientific">Mangrovicoccus algicola</name>
    <dbReference type="NCBI Taxonomy" id="2771008"/>
    <lineage>
        <taxon>Bacteria</taxon>
        <taxon>Pseudomonadati</taxon>
        <taxon>Pseudomonadota</taxon>
        <taxon>Alphaproteobacteria</taxon>
        <taxon>Rhodobacterales</taxon>
        <taxon>Paracoccaceae</taxon>
        <taxon>Mangrovicoccus</taxon>
    </lineage>
</organism>
<evidence type="ECO:0008006" key="5">
    <source>
        <dbReference type="Google" id="ProtNLM"/>
    </source>
</evidence>
<dbReference type="SUPFAM" id="SSF48452">
    <property type="entry name" value="TPR-like"/>
    <property type="match status" value="1"/>
</dbReference>
<sequence length="192" mass="20690">MIPRLPSLCLAMMLAAAAAPADQPGAAPQSACPPPMEFAGRKADLLAELQHTRSRADGLFLTRHLVEIFATAPNRDAQKLLEEAVALRRAHAPAAAEQVLGDLIAYCPDFAEGYRQRALLRRQTGDLDGALADLDRALVHAPDHLAAMAGRLQVLIELDRTAEAGRTRDALLALNPWMPLDHLEDATPGLML</sequence>
<name>A0A8J6Z294_9RHOB</name>
<accession>A0A8J6Z294</accession>
<reference evidence="3" key="1">
    <citation type="submission" date="2020-09" db="EMBL/GenBank/DDBJ databases">
        <title>A novel bacterium of genus Mangrovicoccus, isolated from South China Sea.</title>
        <authorList>
            <person name="Huang H."/>
            <person name="Mo K."/>
            <person name="Hu Y."/>
        </authorList>
    </citation>
    <scope>NUCLEOTIDE SEQUENCE</scope>
    <source>
        <strain evidence="3">HB182678</strain>
    </source>
</reference>
<dbReference type="PROSITE" id="PS50005">
    <property type="entry name" value="TPR"/>
    <property type="match status" value="1"/>
</dbReference>
<evidence type="ECO:0000313" key="4">
    <source>
        <dbReference type="Proteomes" id="UP000609121"/>
    </source>
</evidence>
<feature type="chain" id="PRO_5035230926" description="Tetratricopeptide repeat protein" evidence="2">
    <location>
        <begin position="22"/>
        <end position="192"/>
    </location>
</feature>
<keyword evidence="2" id="KW-0732">Signal</keyword>
<dbReference type="Gene3D" id="1.25.40.10">
    <property type="entry name" value="Tetratricopeptide repeat domain"/>
    <property type="match status" value="1"/>
</dbReference>
<comment type="caution">
    <text evidence="3">The sequence shown here is derived from an EMBL/GenBank/DDBJ whole genome shotgun (WGS) entry which is preliminary data.</text>
</comment>
<feature type="signal peptide" evidence="2">
    <location>
        <begin position="1"/>
        <end position="21"/>
    </location>
</feature>
<dbReference type="InterPro" id="IPR019734">
    <property type="entry name" value="TPR_rpt"/>
</dbReference>
<dbReference type="AlphaFoldDB" id="A0A8J6Z294"/>
<dbReference type="SMART" id="SM00028">
    <property type="entry name" value="TPR"/>
    <property type="match status" value="1"/>
</dbReference>
<dbReference type="EMBL" id="JACVXA010000083">
    <property type="protein sequence ID" value="MBE3640311.1"/>
    <property type="molecule type" value="Genomic_DNA"/>
</dbReference>
<evidence type="ECO:0000313" key="3">
    <source>
        <dbReference type="EMBL" id="MBE3640311.1"/>
    </source>
</evidence>
<keyword evidence="1" id="KW-0802">TPR repeat</keyword>
<dbReference type="RefSeq" id="WP_193186221.1">
    <property type="nucleotide sequence ID" value="NZ_JACVXA010000083.1"/>
</dbReference>